<gene>
    <name evidence="2" type="ORF">HNQ46_000170</name>
</gene>
<evidence type="ECO:0000313" key="3">
    <source>
        <dbReference type="Proteomes" id="UP000522163"/>
    </source>
</evidence>
<dbReference type="Gene3D" id="3.30.1330.30">
    <property type="match status" value="1"/>
</dbReference>
<keyword evidence="2" id="KW-0687">Ribonucleoprotein</keyword>
<name>A0A7W9SDK9_9FIRM</name>
<reference evidence="2 3" key="1">
    <citation type="submission" date="2020-08" db="EMBL/GenBank/DDBJ databases">
        <title>Genomic Encyclopedia of Type Strains, Phase IV (KMG-IV): sequencing the most valuable type-strain genomes for metagenomic binning, comparative biology and taxonomic classification.</title>
        <authorList>
            <person name="Goeker M."/>
        </authorList>
    </citation>
    <scope>NUCLEOTIDE SEQUENCE [LARGE SCALE GENOMIC DNA]</scope>
    <source>
        <strain evidence="2 3">DSM 17245</strain>
    </source>
</reference>
<dbReference type="Proteomes" id="UP000522163">
    <property type="component" value="Unassembled WGS sequence"/>
</dbReference>
<dbReference type="GO" id="GO:0005840">
    <property type="term" value="C:ribosome"/>
    <property type="evidence" value="ECO:0007669"/>
    <property type="project" value="UniProtKB-KW"/>
</dbReference>
<sequence length="108" mass="11890">MQNKILGLLGLSMKAGKVKAGEFSVEKSIKAHKAKLVLVAADASENTEKKFRQSCFYYQIPIFSFGTKEELGRGIGKEMRSSLCIEDEGFAKRMIEILDGGNADVGRE</sequence>
<dbReference type="AlphaFoldDB" id="A0A7W9SDK9"/>
<dbReference type="EMBL" id="JACHHH010000001">
    <property type="protein sequence ID" value="MBB6040209.1"/>
    <property type="molecule type" value="Genomic_DNA"/>
</dbReference>
<dbReference type="SUPFAM" id="SSF55315">
    <property type="entry name" value="L30e-like"/>
    <property type="match status" value="1"/>
</dbReference>
<dbReference type="InterPro" id="IPR004038">
    <property type="entry name" value="Ribosomal_eL8/eL30/eS12/Gad45"/>
</dbReference>
<dbReference type="RefSeq" id="WP_183681706.1">
    <property type="nucleotide sequence ID" value="NZ_JACHHH010000001.1"/>
</dbReference>
<feature type="domain" description="Ribosomal protein eL8/eL30/eS12/Gadd45" evidence="1">
    <location>
        <begin position="4"/>
        <end position="93"/>
    </location>
</feature>
<keyword evidence="2" id="KW-0689">Ribosomal protein</keyword>
<accession>A0A7W9SDK9</accession>
<organism evidence="2 3">
    <name type="scientific">Oribacterium sinus</name>
    <dbReference type="NCBI Taxonomy" id="237576"/>
    <lineage>
        <taxon>Bacteria</taxon>
        <taxon>Bacillati</taxon>
        <taxon>Bacillota</taxon>
        <taxon>Clostridia</taxon>
        <taxon>Lachnospirales</taxon>
        <taxon>Lachnospiraceae</taxon>
        <taxon>Oribacterium</taxon>
    </lineage>
</organism>
<proteinExistence type="predicted"/>
<dbReference type="Pfam" id="PF01248">
    <property type="entry name" value="Ribosomal_L7Ae"/>
    <property type="match status" value="1"/>
</dbReference>
<dbReference type="GeneID" id="85013742"/>
<protein>
    <submittedName>
        <fullName evidence="2">Ribosomal protein L7Ae-like RNA K-turn-binding protein</fullName>
    </submittedName>
</protein>
<evidence type="ECO:0000313" key="2">
    <source>
        <dbReference type="EMBL" id="MBB6040209.1"/>
    </source>
</evidence>
<evidence type="ECO:0000259" key="1">
    <source>
        <dbReference type="Pfam" id="PF01248"/>
    </source>
</evidence>
<dbReference type="InterPro" id="IPR029064">
    <property type="entry name" value="Ribosomal_eL30-like_sf"/>
</dbReference>
<comment type="caution">
    <text evidence="2">The sequence shown here is derived from an EMBL/GenBank/DDBJ whole genome shotgun (WGS) entry which is preliminary data.</text>
</comment>